<gene>
    <name evidence="3" type="ORF">GBAR_LOCUS20170</name>
</gene>
<dbReference type="Proteomes" id="UP001174909">
    <property type="component" value="Unassembled WGS sequence"/>
</dbReference>
<evidence type="ECO:0000313" key="3">
    <source>
        <dbReference type="EMBL" id="CAI8035941.1"/>
    </source>
</evidence>
<dbReference type="Pfam" id="PF13842">
    <property type="entry name" value="zf-Tnp_2"/>
    <property type="match status" value="1"/>
</dbReference>
<dbReference type="PANTHER" id="PTHR46599:SF3">
    <property type="entry name" value="PIGGYBAC TRANSPOSABLE ELEMENT-DERIVED PROTEIN 4"/>
    <property type="match status" value="1"/>
</dbReference>
<dbReference type="Pfam" id="PF13843">
    <property type="entry name" value="DDE_Tnp_1_7"/>
    <property type="match status" value="1"/>
</dbReference>
<reference evidence="3" key="1">
    <citation type="submission" date="2023-03" db="EMBL/GenBank/DDBJ databases">
        <authorList>
            <person name="Steffen K."/>
            <person name="Cardenas P."/>
        </authorList>
    </citation>
    <scope>NUCLEOTIDE SEQUENCE</scope>
</reference>
<dbReference type="InterPro" id="IPR029526">
    <property type="entry name" value="PGBD"/>
</dbReference>
<evidence type="ECO:0000259" key="2">
    <source>
        <dbReference type="Pfam" id="PF13843"/>
    </source>
</evidence>
<organism evidence="3 4">
    <name type="scientific">Geodia barretti</name>
    <name type="common">Barrett's horny sponge</name>
    <dbReference type="NCBI Taxonomy" id="519541"/>
    <lineage>
        <taxon>Eukaryota</taxon>
        <taxon>Metazoa</taxon>
        <taxon>Porifera</taxon>
        <taxon>Demospongiae</taxon>
        <taxon>Heteroscleromorpha</taxon>
        <taxon>Tetractinellida</taxon>
        <taxon>Astrophorina</taxon>
        <taxon>Geodiidae</taxon>
        <taxon>Geodia</taxon>
    </lineage>
</organism>
<keyword evidence="4" id="KW-1185">Reference proteome</keyword>
<dbReference type="AlphaFoldDB" id="A0AA35SVT1"/>
<sequence>MLTTKYSNKMIDVPSRLSGNKHLPEMVHEYNQHMMGVDRMDQMMAYYAFQRKSIKWWRKVFFWLLEVAVNNAHVLYKSHTSSSRKMSLKEFRRELAVQLCRGVVQEDSLGYQRMDQSVERLRGRHFPDQGRKRRDCRVCSDRCSVGGRSLVKSFCSTCSDKPALCMGDCFLTYHTRTNLK</sequence>
<comment type="caution">
    <text evidence="3">The sequence shown here is derived from an EMBL/GenBank/DDBJ whole genome shotgun (WGS) entry which is preliminary data.</text>
</comment>
<dbReference type="EMBL" id="CASHTH010002838">
    <property type="protein sequence ID" value="CAI8035941.1"/>
    <property type="molecule type" value="Genomic_DNA"/>
</dbReference>
<name>A0AA35SVT1_GEOBA</name>
<accession>A0AA35SVT1</accession>
<feature type="domain" description="PiggyBac transposable element-derived protein" evidence="2">
    <location>
        <begin position="1"/>
        <end position="73"/>
    </location>
</feature>
<dbReference type="InterPro" id="IPR032718">
    <property type="entry name" value="PGBD4_Znf_C"/>
</dbReference>
<dbReference type="PANTHER" id="PTHR46599">
    <property type="entry name" value="PIGGYBAC TRANSPOSABLE ELEMENT-DERIVED PROTEIN 4"/>
    <property type="match status" value="1"/>
</dbReference>
<evidence type="ECO:0000313" key="4">
    <source>
        <dbReference type="Proteomes" id="UP001174909"/>
    </source>
</evidence>
<proteinExistence type="predicted"/>
<feature type="domain" description="PiggyBac transposable element-derived protein 4 C-terminal zinc-finger" evidence="1">
    <location>
        <begin position="131"/>
        <end position="174"/>
    </location>
</feature>
<protein>
    <submittedName>
        <fullName evidence="3">PiggyBac transposable element-derived protein 4</fullName>
    </submittedName>
</protein>
<evidence type="ECO:0000259" key="1">
    <source>
        <dbReference type="Pfam" id="PF13842"/>
    </source>
</evidence>